<dbReference type="AlphaFoldDB" id="A0A0N5CLQ1"/>
<evidence type="ECO:0000313" key="1">
    <source>
        <dbReference type="EMBL" id="VDM96276.1"/>
    </source>
</evidence>
<evidence type="ECO:0000313" key="2">
    <source>
        <dbReference type="Proteomes" id="UP000276776"/>
    </source>
</evidence>
<name>A0A0N5CLQ1_THECL</name>
<evidence type="ECO:0000313" key="3">
    <source>
        <dbReference type="WBParaSite" id="TCLT_0000104701-mRNA-1"/>
    </source>
</evidence>
<keyword evidence="2" id="KW-1185">Reference proteome</keyword>
<reference evidence="3" key="1">
    <citation type="submission" date="2017-02" db="UniProtKB">
        <authorList>
            <consortium name="WormBaseParasite"/>
        </authorList>
    </citation>
    <scope>IDENTIFICATION</scope>
</reference>
<accession>A0A0N5CLQ1</accession>
<reference evidence="1 2" key="2">
    <citation type="submission" date="2018-11" db="EMBL/GenBank/DDBJ databases">
        <authorList>
            <consortium name="Pathogen Informatics"/>
        </authorList>
    </citation>
    <scope>NUCLEOTIDE SEQUENCE [LARGE SCALE GENOMIC DNA]</scope>
</reference>
<organism evidence="3">
    <name type="scientific">Thelazia callipaeda</name>
    <name type="common">Oriental eyeworm</name>
    <name type="synonym">Parasitic nematode</name>
    <dbReference type="NCBI Taxonomy" id="103827"/>
    <lineage>
        <taxon>Eukaryota</taxon>
        <taxon>Metazoa</taxon>
        <taxon>Ecdysozoa</taxon>
        <taxon>Nematoda</taxon>
        <taxon>Chromadorea</taxon>
        <taxon>Rhabditida</taxon>
        <taxon>Spirurina</taxon>
        <taxon>Spiruromorpha</taxon>
        <taxon>Thelazioidea</taxon>
        <taxon>Thelaziidae</taxon>
        <taxon>Thelazia</taxon>
    </lineage>
</organism>
<dbReference type="EMBL" id="UYYF01000110">
    <property type="protein sequence ID" value="VDM96276.1"/>
    <property type="molecule type" value="Genomic_DNA"/>
</dbReference>
<dbReference type="WBParaSite" id="TCLT_0000104701-mRNA-1">
    <property type="protein sequence ID" value="TCLT_0000104701-mRNA-1"/>
    <property type="gene ID" value="TCLT_0000104701"/>
</dbReference>
<proteinExistence type="predicted"/>
<dbReference type="Proteomes" id="UP000276776">
    <property type="component" value="Unassembled WGS sequence"/>
</dbReference>
<gene>
    <name evidence="1" type="ORF">TCLT_LOCUS1048</name>
</gene>
<sequence length="86" mass="9500">MPTRVESAEVISERCLFGKESEQSIRNLHSITSTALKAAPRTTVKYSLKTTKPESKPQETVMEQNCGTCDNITADKITIARPTTDN</sequence>
<protein>
    <submittedName>
        <fullName evidence="1 3">Uncharacterized protein</fullName>
    </submittedName>
</protein>